<reference evidence="7" key="2">
    <citation type="submission" date="2023-05" db="EMBL/GenBank/DDBJ databases">
        <authorList>
            <person name="Fouks B."/>
        </authorList>
    </citation>
    <scope>NUCLEOTIDE SEQUENCE</scope>
    <source>
        <strain evidence="7">Stay&amp;Tobe</strain>
        <tissue evidence="7">Testes</tissue>
    </source>
</reference>
<evidence type="ECO:0000256" key="5">
    <source>
        <dbReference type="SAM" id="SignalP"/>
    </source>
</evidence>
<evidence type="ECO:0000256" key="4">
    <source>
        <dbReference type="RuleBase" id="RU000411"/>
    </source>
</evidence>
<name>A0AAD8E880_DIPPU</name>
<dbReference type="GO" id="GO:0004867">
    <property type="term" value="F:serine-type endopeptidase inhibitor activity"/>
    <property type="evidence" value="ECO:0007669"/>
    <property type="project" value="UniProtKB-KW"/>
</dbReference>
<dbReference type="SMART" id="SM00093">
    <property type="entry name" value="SERPIN"/>
    <property type="match status" value="1"/>
</dbReference>
<keyword evidence="5" id="KW-0732">Signal</keyword>
<comment type="similarity">
    <text evidence="1 4">Belongs to the serpin family.</text>
</comment>
<accession>A0AAD8E880</accession>
<dbReference type="InterPro" id="IPR023796">
    <property type="entry name" value="Serpin_dom"/>
</dbReference>
<organism evidence="7 8">
    <name type="scientific">Diploptera punctata</name>
    <name type="common">Pacific beetle cockroach</name>
    <dbReference type="NCBI Taxonomy" id="6984"/>
    <lineage>
        <taxon>Eukaryota</taxon>
        <taxon>Metazoa</taxon>
        <taxon>Ecdysozoa</taxon>
        <taxon>Arthropoda</taxon>
        <taxon>Hexapoda</taxon>
        <taxon>Insecta</taxon>
        <taxon>Pterygota</taxon>
        <taxon>Neoptera</taxon>
        <taxon>Polyneoptera</taxon>
        <taxon>Dictyoptera</taxon>
        <taxon>Blattodea</taxon>
        <taxon>Blaberoidea</taxon>
        <taxon>Blaberidae</taxon>
        <taxon>Diplopterinae</taxon>
        <taxon>Diploptera</taxon>
    </lineage>
</organism>
<reference evidence="7" key="1">
    <citation type="journal article" date="2023" name="IScience">
        <title>Live-bearing cockroach genome reveals convergent evolutionary mechanisms linked to viviparity in insects and beyond.</title>
        <authorList>
            <person name="Fouks B."/>
            <person name="Harrison M.C."/>
            <person name="Mikhailova A.A."/>
            <person name="Marchal E."/>
            <person name="English S."/>
            <person name="Carruthers M."/>
            <person name="Jennings E.C."/>
            <person name="Chiamaka E.L."/>
            <person name="Frigard R.A."/>
            <person name="Pippel M."/>
            <person name="Attardo G.M."/>
            <person name="Benoit J.B."/>
            <person name="Bornberg-Bauer E."/>
            <person name="Tobe S.S."/>
        </authorList>
    </citation>
    <scope>NUCLEOTIDE SEQUENCE</scope>
    <source>
        <strain evidence="7">Stay&amp;Tobe</strain>
    </source>
</reference>
<dbReference type="EMBL" id="JASPKZ010008354">
    <property type="protein sequence ID" value="KAJ9580242.1"/>
    <property type="molecule type" value="Genomic_DNA"/>
</dbReference>
<evidence type="ECO:0000313" key="7">
    <source>
        <dbReference type="EMBL" id="KAJ9580242.1"/>
    </source>
</evidence>
<gene>
    <name evidence="7" type="ORF">L9F63_004115</name>
</gene>
<protein>
    <recommendedName>
        <fullName evidence="6">Serpin domain-containing protein</fullName>
    </recommendedName>
</protein>
<evidence type="ECO:0000256" key="1">
    <source>
        <dbReference type="ARBA" id="ARBA00009500"/>
    </source>
</evidence>
<evidence type="ECO:0000256" key="3">
    <source>
        <dbReference type="ARBA" id="ARBA00022900"/>
    </source>
</evidence>
<keyword evidence="8" id="KW-1185">Reference proteome</keyword>
<dbReference type="InterPro" id="IPR042178">
    <property type="entry name" value="Serpin_sf_1"/>
</dbReference>
<comment type="caution">
    <text evidence="7">The sequence shown here is derived from an EMBL/GenBank/DDBJ whole genome shotgun (WGS) entry which is preliminary data.</text>
</comment>
<dbReference type="Gene3D" id="2.30.39.10">
    <property type="entry name" value="Alpha-1-antitrypsin, domain 1"/>
    <property type="match status" value="1"/>
</dbReference>
<dbReference type="InterPro" id="IPR036186">
    <property type="entry name" value="Serpin_sf"/>
</dbReference>
<dbReference type="PANTHER" id="PTHR11461">
    <property type="entry name" value="SERINE PROTEASE INHIBITOR, SERPIN"/>
    <property type="match status" value="1"/>
</dbReference>
<dbReference type="InterPro" id="IPR000215">
    <property type="entry name" value="Serpin_fam"/>
</dbReference>
<sequence length="342" mass="37498">KYLIIAFLCLFLFKFGRTDDPTVKFTGDLLKVLYSNSDKEANTVFSPESLYTVIALLQQGGEGDTLQELTDVLNADAATTRRSYSDLAPKLKSAHNGTTLEIANKIYLETEFSIEPNFRNIAVDDFAADIDNIEFRNAPSAADTINKWVSDNTHGRITELVSADSISPDTEAMLLNAVYFNGEWLHRFNSDETVDSPFTTLSGSQSTAPMMHLKDKLEAGELTDVGAKYVRLPFKDQDFSMIVVVPNAVDGLGAVIDKLQEDHLDSILHGMERTVDLTMPKFKFSTTSQLVPTLQKMGLNALFTDGANLSGIARSPPLKVSDVLQKAEIEVDEKGATASAVT</sequence>
<keyword evidence="3" id="KW-0722">Serine protease inhibitor</keyword>
<dbReference type="AlphaFoldDB" id="A0AAD8E880"/>
<evidence type="ECO:0000313" key="8">
    <source>
        <dbReference type="Proteomes" id="UP001233999"/>
    </source>
</evidence>
<feature type="domain" description="Serpin" evidence="6">
    <location>
        <begin position="27"/>
        <end position="342"/>
    </location>
</feature>
<dbReference type="Proteomes" id="UP001233999">
    <property type="component" value="Unassembled WGS sequence"/>
</dbReference>
<feature type="signal peptide" evidence="5">
    <location>
        <begin position="1"/>
        <end position="18"/>
    </location>
</feature>
<feature type="chain" id="PRO_5042285382" description="Serpin domain-containing protein" evidence="5">
    <location>
        <begin position="19"/>
        <end position="342"/>
    </location>
</feature>
<dbReference type="GO" id="GO:0005615">
    <property type="term" value="C:extracellular space"/>
    <property type="evidence" value="ECO:0007669"/>
    <property type="project" value="InterPro"/>
</dbReference>
<feature type="non-terminal residue" evidence="7">
    <location>
        <position position="342"/>
    </location>
</feature>
<feature type="non-terminal residue" evidence="7">
    <location>
        <position position="1"/>
    </location>
</feature>
<dbReference type="Pfam" id="PF00079">
    <property type="entry name" value="Serpin"/>
    <property type="match status" value="1"/>
</dbReference>
<dbReference type="CDD" id="cd00172">
    <property type="entry name" value="serpin"/>
    <property type="match status" value="1"/>
</dbReference>
<evidence type="ECO:0000259" key="6">
    <source>
        <dbReference type="SMART" id="SM00093"/>
    </source>
</evidence>
<dbReference type="SUPFAM" id="SSF56574">
    <property type="entry name" value="Serpins"/>
    <property type="match status" value="1"/>
</dbReference>
<dbReference type="InterPro" id="IPR042185">
    <property type="entry name" value="Serpin_sf_2"/>
</dbReference>
<proteinExistence type="inferred from homology"/>
<keyword evidence="2" id="KW-0646">Protease inhibitor</keyword>
<dbReference type="Gene3D" id="3.30.497.10">
    <property type="entry name" value="Antithrombin, subunit I, domain 2"/>
    <property type="match status" value="1"/>
</dbReference>
<dbReference type="PANTHER" id="PTHR11461:SF211">
    <property type="entry name" value="GH10112P-RELATED"/>
    <property type="match status" value="1"/>
</dbReference>
<evidence type="ECO:0000256" key="2">
    <source>
        <dbReference type="ARBA" id="ARBA00022690"/>
    </source>
</evidence>